<evidence type="ECO:0000313" key="1">
    <source>
        <dbReference type="EMBL" id="GER40298.1"/>
    </source>
</evidence>
<accession>A0A5A7Q5S3</accession>
<proteinExistence type="predicted"/>
<dbReference type="AlphaFoldDB" id="A0A5A7Q5S3"/>
<keyword evidence="2" id="KW-1185">Reference proteome</keyword>
<keyword evidence="1" id="KW-0489">Methyltransferase</keyword>
<comment type="caution">
    <text evidence="1">The sequence shown here is derived from an EMBL/GenBank/DDBJ whole genome shotgun (WGS) entry which is preliminary data.</text>
</comment>
<gene>
    <name evidence="1" type="ORF">STAS_16962</name>
</gene>
<organism evidence="1 2">
    <name type="scientific">Striga asiatica</name>
    <name type="common">Asiatic witchweed</name>
    <name type="synonym">Buchnera asiatica</name>
    <dbReference type="NCBI Taxonomy" id="4170"/>
    <lineage>
        <taxon>Eukaryota</taxon>
        <taxon>Viridiplantae</taxon>
        <taxon>Streptophyta</taxon>
        <taxon>Embryophyta</taxon>
        <taxon>Tracheophyta</taxon>
        <taxon>Spermatophyta</taxon>
        <taxon>Magnoliopsida</taxon>
        <taxon>eudicotyledons</taxon>
        <taxon>Gunneridae</taxon>
        <taxon>Pentapetalae</taxon>
        <taxon>asterids</taxon>
        <taxon>lamiids</taxon>
        <taxon>Lamiales</taxon>
        <taxon>Orobanchaceae</taxon>
        <taxon>Buchnereae</taxon>
        <taxon>Striga</taxon>
    </lineage>
</organism>
<dbReference type="GO" id="GO:0008168">
    <property type="term" value="F:methyltransferase activity"/>
    <property type="evidence" value="ECO:0007669"/>
    <property type="project" value="UniProtKB-KW"/>
</dbReference>
<keyword evidence="1" id="KW-0808">Transferase</keyword>
<evidence type="ECO:0000313" key="2">
    <source>
        <dbReference type="Proteomes" id="UP000325081"/>
    </source>
</evidence>
<sequence>MRTCEDSSNLQEYQFPAGIPLAAASIAPAAIAANSTALTITGASKFLLPPIPLRLGRHRITAIPNPLNLPRLQIKRETHFQKQAPVLKTSVALHLLHKNGPIFSPILQMRAFNIINFHFLSVMLDQIFSYDDSGMSFSISISSLWPLAMDFLLEFGDRQRRGETGSGCFSIAAANRRRSRQVLGGCLA</sequence>
<reference evidence="1" key="1">
    <citation type="journal article" date="2019" name="Curr. Biol.">
        <title>Genome Sequence of Striga asiatica Provides Insight into the Evolution of Plant Parasitism.</title>
        <authorList>
            <person name="Yoshida S."/>
            <person name="Kim S."/>
            <person name="Wafula E.K."/>
            <person name="Tanskanen J."/>
            <person name="Kim Y."/>
            <person name="Honaas L."/>
            <person name="Yang Z."/>
            <person name="Spallek T."/>
            <person name="Conn C.E."/>
            <person name="Ichihashi Y."/>
            <person name="Cheong K."/>
            <person name="Cui S."/>
            <person name="Der J.P."/>
            <person name="Gundlach H."/>
            <person name="Jiao Y."/>
            <person name="Hori C."/>
            <person name="Ishida J.K."/>
            <person name="Kasahara H."/>
            <person name="Kiba T."/>
            <person name="Kim M."/>
            <person name="Koo N."/>
            <person name="Laohavisit A."/>
            <person name="Lee Y."/>
            <person name="Lumba S."/>
            <person name="Mccourt P."/>
            <person name="Mortimer J.C."/>
            <person name="Mutuku J.M."/>
            <person name="Nomura T."/>
            <person name="Sasaki-sekimoto Y."/>
            <person name="Seto Y."/>
            <person name="Wang Y."/>
            <person name="Wakatake T."/>
            <person name="Sakakibara H."/>
            <person name="Demura T."/>
            <person name="Yamaguchi S."/>
            <person name="Yoneyama K."/>
            <person name="Manabe R."/>
            <person name="Nelson D.C."/>
            <person name="Schulman A.H."/>
            <person name="Timko M.P."/>
            <person name="Depamphilis C.W."/>
            <person name="Choi D."/>
            <person name="Shirasu K."/>
        </authorList>
    </citation>
    <scope>NUCLEOTIDE SEQUENCE [LARGE SCALE GENOMIC DNA]</scope>
    <source>
        <strain evidence="1">UVA1</strain>
    </source>
</reference>
<dbReference type="Proteomes" id="UP000325081">
    <property type="component" value="Unassembled WGS sequence"/>
</dbReference>
<name>A0A5A7Q5S3_STRAF</name>
<protein>
    <submittedName>
        <fullName evidence="1">Ribosomal RNA small subunit methyltransferase H</fullName>
    </submittedName>
</protein>
<dbReference type="EMBL" id="BKCP01005849">
    <property type="protein sequence ID" value="GER40298.1"/>
    <property type="molecule type" value="Genomic_DNA"/>
</dbReference>
<dbReference type="GO" id="GO:0032259">
    <property type="term" value="P:methylation"/>
    <property type="evidence" value="ECO:0007669"/>
    <property type="project" value="UniProtKB-KW"/>
</dbReference>